<dbReference type="GO" id="GO:0071933">
    <property type="term" value="F:Arp2/3 complex binding"/>
    <property type="evidence" value="ECO:0007669"/>
    <property type="project" value="InterPro"/>
</dbReference>
<dbReference type="InterPro" id="IPR002108">
    <property type="entry name" value="ADF-H"/>
</dbReference>
<dbReference type="GO" id="GO:0003779">
    <property type="term" value="F:actin binding"/>
    <property type="evidence" value="ECO:0007669"/>
    <property type="project" value="InterPro"/>
</dbReference>
<evidence type="ECO:0000259" key="3">
    <source>
        <dbReference type="PROSITE" id="PS51263"/>
    </source>
</evidence>
<dbReference type="PIRSF" id="PIRSF001788">
    <property type="entry name" value="GMF-beta"/>
    <property type="match status" value="1"/>
</dbReference>
<dbReference type="GO" id="GO:0005634">
    <property type="term" value="C:nucleus"/>
    <property type="evidence" value="ECO:0007669"/>
    <property type="project" value="UniProtKB-SubCell"/>
</dbReference>
<sequence>MSLFNFPTETKQQIRTFRTSTSRSDKLQHLIIKIEPKPSYSIVIDDGKDNDDDDWDDISDAHSEGLNNLNELREILPDNTPRFILLSYPMTSKDGRKLTLLVLLYWKPSTVVSNEWKMLYAGCLEMVKSECSPNKFIEVSSGLEDEEDVEDLINAIEA</sequence>
<dbReference type="GO" id="GO:0030479">
    <property type="term" value="C:actin cortical patch"/>
    <property type="evidence" value="ECO:0007669"/>
    <property type="project" value="TreeGrafter"/>
</dbReference>
<dbReference type="Pfam" id="PF00241">
    <property type="entry name" value="Cofilin_ADF"/>
    <property type="match status" value="1"/>
</dbReference>
<evidence type="ECO:0000313" key="5">
    <source>
        <dbReference type="Proteomes" id="UP000262825"/>
    </source>
</evidence>
<dbReference type="Proteomes" id="UP000262825">
    <property type="component" value="Unassembled WGS sequence"/>
</dbReference>
<dbReference type="AlphaFoldDB" id="A0A376BDF5"/>
<keyword evidence="2" id="KW-0539">Nucleus</keyword>
<dbReference type="EMBL" id="UFAJ01001212">
    <property type="protein sequence ID" value="SSD62170.1"/>
    <property type="molecule type" value="Genomic_DNA"/>
</dbReference>
<reference evidence="5" key="1">
    <citation type="submission" date="2018-06" db="EMBL/GenBank/DDBJ databases">
        <authorList>
            <person name="Guldener U."/>
        </authorList>
    </citation>
    <scope>NUCLEOTIDE SEQUENCE [LARGE SCALE GENOMIC DNA]</scope>
    <source>
        <strain evidence="5">UTAD17</strain>
    </source>
</reference>
<keyword evidence="5" id="KW-1185">Reference proteome</keyword>
<evidence type="ECO:0000313" key="4">
    <source>
        <dbReference type="EMBL" id="SSD62170.1"/>
    </source>
</evidence>
<dbReference type="PANTHER" id="PTHR11249">
    <property type="entry name" value="GLIAL FACTOR NATURATION FACTOR"/>
    <property type="match status" value="1"/>
</dbReference>
<name>A0A376BDF5_9ASCO</name>
<comment type="similarity">
    <text evidence="1 2">Belongs to the actin-binding proteins ADF family. GMF subfamily.</text>
</comment>
<feature type="domain" description="ADF-H" evidence="3">
    <location>
        <begin position="1"/>
        <end position="157"/>
    </location>
</feature>
<dbReference type="InterPro" id="IPR029006">
    <property type="entry name" value="ADF-H/Gelsolin-like_dom_sf"/>
</dbReference>
<proteinExistence type="inferred from homology"/>
<gene>
    <name evidence="4" type="ORF">SCODWIG_03932</name>
</gene>
<comment type="subcellular location">
    <subcellularLocation>
        <location evidence="2">Cytoplasm</location>
    </subcellularLocation>
    <subcellularLocation>
        <location evidence="2">Nucleus</location>
    </subcellularLocation>
</comment>
<dbReference type="VEuPathDB" id="FungiDB:SCODWIG_03932"/>
<protein>
    <submittedName>
        <fullName evidence="4">Related to Protein AIM7</fullName>
    </submittedName>
</protein>
<dbReference type="GO" id="GO:0034316">
    <property type="term" value="P:negative regulation of Arp2/3 complex-mediated actin nucleation"/>
    <property type="evidence" value="ECO:0007669"/>
    <property type="project" value="TreeGrafter"/>
</dbReference>
<organism evidence="4 5">
    <name type="scientific">Saccharomycodes ludwigii</name>
    <dbReference type="NCBI Taxonomy" id="36035"/>
    <lineage>
        <taxon>Eukaryota</taxon>
        <taxon>Fungi</taxon>
        <taxon>Dikarya</taxon>
        <taxon>Ascomycota</taxon>
        <taxon>Saccharomycotina</taxon>
        <taxon>Saccharomycetes</taxon>
        <taxon>Saccharomycodales</taxon>
        <taxon>Saccharomycodaceae</taxon>
        <taxon>Saccharomycodes</taxon>
    </lineage>
</organism>
<accession>A0A376BDF5</accession>
<dbReference type="GO" id="GO:0071846">
    <property type="term" value="P:actin filament debranching"/>
    <property type="evidence" value="ECO:0007669"/>
    <property type="project" value="InterPro"/>
</dbReference>
<dbReference type="InterPro" id="IPR011171">
    <property type="entry name" value="GMF"/>
</dbReference>
<evidence type="ECO:0000256" key="2">
    <source>
        <dbReference type="PIRNR" id="PIRNR001788"/>
    </source>
</evidence>
<keyword evidence="2" id="KW-0963">Cytoplasm</keyword>
<dbReference type="SMART" id="SM00102">
    <property type="entry name" value="ADF"/>
    <property type="match status" value="1"/>
</dbReference>
<evidence type="ECO:0000256" key="1">
    <source>
        <dbReference type="ARBA" id="ARBA00010055"/>
    </source>
</evidence>
<dbReference type="PANTHER" id="PTHR11249:SF2">
    <property type="entry name" value="GLIA MATURATION FACTOR"/>
    <property type="match status" value="1"/>
</dbReference>
<dbReference type="Gene3D" id="3.40.20.10">
    <property type="entry name" value="Severin"/>
    <property type="match status" value="1"/>
</dbReference>
<dbReference type="SUPFAM" id="SSF55753">
    <property type="entry name" value="Actin depolymerizing proteins"/>
    <property type="match status" value="1"/>
</dbReference>
<dbReference type="PROSITE" id="PS51263">
    <property type="entry name" value="ADF_H"/>
    <property type="match status" value="1"/>
</dbReference>